<dbReference type="Proteomes" id="UP000605970">
    <property type="component" value="Unassembled WGS sequence"/>
</dbReference>
<evidence type="ECO:0000256" key="1">
    <source>
        <dbReference type="ARBA" id="ARBA00004123"/>
    </source>
</evidence>
<organism evidence="12 13">
    <name type="scientific">Meloidogyne graminicola</name>
    <dbReference type="NCBI Taxonomy" id="189291"/>
    <lineage>
        <taxon>Eukaryota</taxon>
        <taxon>Metazoa</taxon>
        <taxon>Ecdysozoa</taxon>
        <taxon>Nematoda</taxon>
        <taxon>Chromadorea</taxon>
        <taxon>Rhabditida</taxon>
        <taxon>Tylenchina</taxon>
        <taxon>Tylenchomorpha</taxon>
        <taxon>Tylenchoidea</taxon>
        <taxon>Meloidogynidae</taxon>
        <taxon>Meloidogyninae</taxon>
        <taxon>Meloidogyne</taxon>
    </lineage>
</organism>
<protein>
    <recommendedName>
        <fullName evidence="11">C2H2-type domain-containing protein</fullName>
    </recommendedName>
</protein>
<feature type="domain" description="C2H2-type" evidence="11">
    <location>
        <begin position="205"/>
        <end position="232"/>
    </location>
</feature>
<gene>
    <name evidence="12" type="ORF">Mgra_00001520</name>
</gene>
<feature type="transmembrane region" description="Helical" evidence="10">
    <location>
        <begin position="678"/>
        <end position="696"/>
    </location>
</feature>
<dbReference type="EMBL" id="JABEBT010000008">
    <property type="protein sequence ID" value="KAF7638994.1"/>
    <property type="molecule type" value="Genomic_DNA"/>
</dbReference>
<keyword evidence="10" id="KW-0472">Membrane</keyword>
<dbReference type="Gene3D" id="3.30.160.60">
    <property type="entry name" value="Classic Zinc Finger"/>
    <property type="match status" value="2"/>
</dbReference>
<evidence type="ECO:0000256" key="7">
    <source>
        <dbReference type="PROSITE-ProRule" id="PRU00042"/>
    </source>
</evidence>
<dbReference type="GO" id="GO:0008270">
    <property type="term" value="F:zinc ion binding"/>
    <property type="evidence" value="ECO:0007669"/>
    <property type="project" value="UniProtKB-KW"/>
</dbReference>
<evidence type="ECO:0000256" key="6">
    <source>
        <dbReference type="ARBA" id="ARBA00023242"/>
    </source>
</evidence>
<keyword evidence="2" id="KW-0479">Metal-binding</keyword>
<dbReference type="InterPro" id="IPR013087">
    <property type="entry name" value="Znf_C2H2_type"/>
</dbReference>
<sequence>MTSISSSSSSCSSNNSKNKSISPLTNFINENYNQKHFSEFSKIEELEKSSEDNLNSSSSSSSQINQQMFELLTKAGFLTNSLLNKQENEQKNESFEFSNNLFNSNNLLNKLPFVQQQQQEDLLLEVEEREEEEREEGEGGEQLIGGQRKKRRLIGNLDNTLDGLVAKRVDMPLKKRYQSETEAIELPDDEQEMKKMETDPDVCTRMCSVCGYQGKWVSEMIRHKRVHTDDRPFKCKYCNRTSKWKADLIRHVAKTHGIRVVSKYSRSKAFDFGKNNNNKSTLDQQLTIDDVIMDLKEDNNELINLNNSSNLITNKIGRKQSSSSNNFSDSLNSMFRKAQRLNGLNRNTNNNNKLINRTKQKQQKLKLENNSIIKNSEINSSSILMNLFGGNIKQQLINNNNSIIKEQNQQQLLLSNNKLTIIPSQQLQKQQNYKCGLCIFQQFSYPLLVSHLLSVHNTSPFNCQNCHLHFTILKLLEYYLMQTPLSFSVQNFLPPSIFSLGLPTMGFSPHHLSGLSQLNGISQNCCSPGSTLSTVPSYGSLFNNSEKQKQTIKSEDNIDEINSKEQIKINSTPELNITTPISNKNNSIPLQPSPLEAKTADQLKNDNEDLFINVDDIKEEEKEKEEENKLKKDENDIKNSSMAALMFLNALQIQQKLTSTTQNITNKTLSNESEQLKFFLQQKIIITILLYLLLSLKINFKNIYYL</sequence>
<evidence type="ECO:0000313" key="13">
    <source>
        <dbReference type="Proteomes" id="UP000605970"/>
    </source>
</evidence>
<evidence type="ECO:0000259" key="11">
    <source>
        <dbReference type="PROSITE" id="PS50157"/>
    </source>
</evidence>
<dbReference type="OrthoDB" id="6077919at2759"/>
<name>A0A8S9ZYZ2_9BILA</name>
<feature type="region of interest" description="Disordered" evidence="9">
    <location>
        <begin position="127"/>
        <end position="146"/>
    </location>
</feature>
<evidence type="ECO:0000256" key="5">
    <source>
        <dbReference type="ARBA" id="ARBA00022833"/>
    </source>
</evidence>
<dbReference type="SMART" id="SM00355">
    <property type="entry name" value="ZnF_C2H2"/>
    <property type="match status" value="3"/>
</dbReference>
<dbReference type="PROSITE" id="PS50157">
    <property type="entry name" value="ZINC_FINGER_C2H2_2"/>
    <property type="match status" value="2"/>
</dbReference>
<dbReference type="GO" id="GO:0005634">
    <property type="term" value="C:nucleus"/>
    <property type="evidence" value="ECO:0007669"/>
    <property type="project" value="UniProtKB-SubCell"/>
</dbReference>
<proteinExistence type="predicted"/>
<keyword evidence="13" id="KW-1185">Reference proteome</keyword>
<keyword evidence="3" id="KW-0677">Repeat</keyword>
<feature type="compositionally biased region" description="Acidic residues" evidence="9">
    <location>
        <begin position="127"/>
        <end position="139"/>
    </location>
</feature>
<evidence type="ECO:0000313" key="12">
    <source>
        <dbReference type="EMBL" id="KAF7638994.1"/>
    </source>
</evidence>
<keyword evidence="8" id="KW-0175">Coiled coil</keyword>
<evidence type="ECO:0000256" key="9">
    <source>
        <dbReference type="SAM" id="MobiDB-lite"/>
    </source>
</evidence>
<dbReference type="AlphaFoldDB" id="A0A8S9ZYZ2"/>
<evidence type="ECO:0000256" key="10">
    <source>
        <dbReference type="SAM" id="Phobius"/>
    </source>
</evidence>
<evidence type="ECO:0000256" key="3">
    <source>
        <dbReference type="ARBA" id="ARBA00022737"/>
    </source>
</evidence>
<evidence type="ECO:0000256" key="8">
    <source>
        <dbReference type="SAM" id="Coils"/>
    </source>
</evidence>
<comment type="caution">
    <text evidence="12">The sequence shown here is derived from an EMBL/GenBank/DDBJ whole genome shotgun (WGS) entry which is preliminary data.</text>
</comment>
<keyword evidence="5" id="KW-0862">Zinc</keyword>
<dbReference type="PANTHER" id="PTHR24406">
    <property type="entry name" value="TRANSCRIPTIONAL REPRESSOR CTCFL-RELATED"/>
    <property type="match status" value="1"/>
</dbReference>
<evidence type="ECO:0000256" key="2">
    <source>
        <dbReference type="ARBA" id="ARBA00022723"/>
    </source>
</evidence>
<feature type="compositionally biased region" description="Low complexity" evidence="9">
    <location>
        <begin position="1"/>
        <end position="22"/>
    </location>
</feature>
<evidence type="ECO:0000256" key="4">
    <source>
        <dbReference type="ARBA" id="ARBA00022771"/>
    </source>
</evidence>
<feature type="coiled-coil region" evidence="8">
    <location>
        <begin position="600"/>
        <end position="637"/>
    </location>
</feature>
<comment type="subcellular location">
    <subcellularLocation>
        <location evidence="1">Nucleus</location>
    </subcellularLocation>
</comment>
<feature type="domain" description="C2H2-type" evidence="11">
    <location>
        <begin position="233"/>
        <end position="256"/>
    </location>
</feature>
<reference evidence="12" key="1">
    <citation type="journal article" date="2020" name="Ecol. Evol.">
        <title>Genome structure and content of the rice root-knot nematode (Meloidogyne graminicola).</title>
        <authorList>
            <person name="Phan N.T."/>
            <person name="Danchin E.G.J."/>
            <person name="Klopp C."/>
            <person name="Perfus-Barbeoch L."/>
            <person name="Kozlowski D.K."/>
            <person name="Koutsovoulos G.D."/>
            <person name="Lopez-Roques C."/>
            <person name="Bouchez O."/>
            <person name="Zahm M."/>
            <person name="Besnard G."/>
            <person name="Bellafiore S."/>
        </authorList>
    </citation>
    <scope>NUCLEOTIDE SEQUENCE</scope>
    <source>
        <strain evidence="12">VN-18</strain>
    </source>
</reference>
<keyword evidence="6" id="KW-0539">Nucleus</keyword>
<feature type="region of interest" description="Disordered" evidence="9">
    <location>
        <begin position="1"/>
        <end position="23"/>
    </location>
</feature>
<keyword evidence="4 7" id="KW-0863">Zinc-finger</keyword>
<dbReference type="InterPro" id="IPR050888">
    <property type="entry name" value="ZnF_C2H2-type_TF"/>
</dbReference>
<dbReference type="SUPFAM" id="SSF57667">
    <property type="entry name" value="beta-beta-alpha zinc fingers"/>
    <property type="match status" value="1"/>
</dbReference>
<accession>A0A8S9ZYZ2</accession>
<keyword evidence="10" id="KW-1133">Transmembrane helix</keyword>
<keyword evidence="10" id="KW-0812">Transmembrane</keyword>
<dbReference type="InterPro" id="IPR036236">
    <property type="entry name" value="Znf_C2H2_sf"/>
</dbReference>